<dbReference type="SUPFAM" id="SSF47598">
    <property type="entry name" value="Ribbon-helix-helix"/>
    <property type="match status" value="1"/>
</dbReference>
<gene>
    <name evidence="1" type="ORF">VI08_16705</name>
</gene>
<dbReference type="Proteomes" id="UP000033651">
    <property type="component" value="Unassembled WGS sequence"/>
</dbReference>
<dbReference type="GO" id="GO:0006355">
    <property type="term" value="P:regulation of DNA-templated transcription"/>
    <property type="evidence" value="ECO:0007669"/>
    <property type="project" value="InterPro"/>
</dbReference>
<accession>A0A0F3KB83</accession>
<protein>
    <submittedName>
        <fullName evidence="1">Uncharacterized protein</fullName>
    </submittedName>
</protein>
<dbReference type="RefSeq" id="WP_045830763.1">
    <property type="nucleotide sequence ID" value="NZ_JZRB01000044.1"/>
</dbReference>
<proteinExistence type="predicted"/>
<dbReference type="InterPro" id="IPR010985">
    <property type="entry name" value="Ribbon_hlx_hlx"/>
</dbReference>
<dbReference type="EMBL" id="JZRB01000044">
    <property type="protein sequence ID" value="KJV28411.1"/>
    <property type="molecule type" value="Genomic_DNA"/>
</dbReference>
<comment type="caution">
    <text evidence="1">The sequence shown here is derived from an EMBL/GenBank/DDBJ whole genome shotgun (WGS) entry which is preliminary data.</text>
</comment>
<sequence length="105" mass="11442">MPDIVVRHIDEQMAERIKHLARERRWSINEVILHALRHGLGLSPGDVFGELLLQPGDIAHLTGAWDADETAAFQEALAALAQASPASLSEAAKLHGSTPFEEEKA</sequence>
<reference evidence="1 2" key="1">
    <citation type="submission" date="2015-03" db="EMBL/GenBank/DDBJ databases">
        <title>Draft genome sequence of Luteibacter yeojuensis strain SU11.</title>
        <authorList>
            <person name="Sulaiman J."/>
            <person name="Priya K."/>
            <person name="Chan K.-G."/>
        </authorList>
    </citation>
    <scope>NUCLEOTIDE SEQUENCE [LARGE SCALE GENOMIC DNA]</scope>
    <source>
        <strain evidence="1 2">SU11</strain>
    </source>
</reference>
<organism evidence="1 2">
    <name type="scientific">Luteibacter yeojuensis</name>
    <dbReference type="NCBI Taxonomy" id="345309"/>
    <lineage>
        <taxon>Bacteria</taxon>
        <taxon>Pseudomonadati</taxon>
        <taxon>Pseudomonadota</taxon>
        <taxon>Gammaproteobacteria</taxon>
        <taxon>Lysobacterales</taxon>
        <taxon>Rhodanobacteraceae</taxon>
        <taxon>Luteibacter</taxon>
    </lineage>
</organism>
<evidence type="ECO:0000313" key="1">
    <source>
        <dbReference type="EMBL" id="KJV28411.1"/>
    </source>
</evidence>
<name>A0A0F3KB83_9GAMM</name>
<dbReference type="PATRIC" id="fig|345309.4.peg.3121"/>
<evidence type="ECO:0000313" key="2">
    <source>
        <dbReference type="Proteomes" id="UP000033651"/>
    </source>
</evidence>
<dbReference type="AlphaFoldDB" id="A0A0F3KB83"/>
<keyword evidence="2" id="KW-1185">Reference proteome</keyword>
<dbReference type="OrthoDB" id="5966436at2"/>